<feature type="binding site" description="axial binding residue" evidence="13">
    <location>
        <position position="260"/>
    </location>
    <ligand>
        <name>heme b</name>
        <dbReference type="ChEBI" id="CHEBI:60344"/>
    </ligand>
    <ligandPart>
        <name>Fe</name>
        <dbReference type="ChEBI" id="CHEBI:18248"/>
    </ligandPart>
</feature>
<comment type="similarity">
    <text evidence="10 13 14">Belongs to the peroxidase family. Peroxidase/catalase subfamily.</text>
</comment>
<dbReference type="GO" id="GO:0020037">
    <property type="term" value="F:heme binding"/>
    <property type="evidence" value="ECO:0007669"/>
    <property type="project" value="InterPro"/>
</dbReference>
<dbReference type="EMBL" id="RIBW01000008">
    <property type="protein sequence ID" value="RUM00252.1"/>
    <property type="molecule type" value="Genomic_DNA"/>
</dbReference>
<dbReference type="GO" id="GO:0005829">
    <property type="term" value="C:cytosol"/>
    <property type="evidence" value="ECO:0007669"/>
    <property type="project" value="UniProtKB-ARBA"/>
</dbReference>
<dbReference type="PANTHER" id="PTHR30555">
    <property type="entry name" value="HYDROPEROXIDASE I, BIFUNCTIONAL CATALASE-PEROXIDASE"/>
    <property type="match status" value="1"/>
</dbReference>
<dbReference type="InterPro" id="IPR002016">
    <property type="entry name" value="Haem_peroxidase"/>
</dbReference>
<keyword evidence="6 13" id="KW-0376">Hydrogen peroxide</keyword>
<evidence type="ECO:0000256" key="7">
    <source>
        <dbReference type="ARBA" id="ARBA00049145"/>
    </source>
</evidence>
<comment type="function">
    <text evidence="9">Bifunctional enzyme with both catalase and broad-spectrum peroxidase activity. Important for stationary phase survival.</text>
</comment>
<dbReference type="HAMAP" id="MF_01961">
    <property type="entry name" value="Catal_peroxid"/>
    <property type="match status" value="1"/>
</dbReference>
<dbReference type="SUPFAM" id="SSF48113">
    <property type="entry name" value="Heme-dependent peroxidases"/>
    <property type="match status" value="2"/>
</dbReference>
<dbReference type="GO" id="GO:0070301">
    <property type="term" value="P:cellular response to hydrogen peroxide"/>
    <property type="evidence" value="ECO:0007669"/>
    <property type="project" value="TreeGrafter"/>
</dbReference>
<feature type="region of interest" description="Disordered" evidence="15">
    <location>
        <begin position="1"/>
        <end position="24"/>
    </location>
</feature>
<dbReference type="PRINTS" id="PR00460">
    <property type="entry name" value="BPEROXIDASE"/>
</dbReference>
<feature type="active site" description="Proton acceptor" evidence="13">
    <location>
        <position position="98"/>
    </location>
</feature>
<evidence type="ECO:0000256" key="15">
    <source>
        <dbReference type="SAM" id="MobiDB-lite"/>
    </source>
</evidence>
<feature type="domain" description="Plant heme peroxidase family profile" evidence="16">
    <location>
        <begin position="131"/>
        <end position="417"/>
    </location>
</feature>
<dbReference type="CDD" id="cd00649">
    <property type="entry name" value="catalase_peroxidase_1"/>
    <property type="match status" value="1"/>
</dbReference>
<keyword evidence="3 13" id="KW-0479">Metal-binding</keyword>
<evidence type="ECO:0000256" key="12">
    <source>
        <dbReference type="ARBA" id="ARBA00074141"/>
    </source>
</evidence>
<keyword evidence="5 13" id="KW-0408">Iron</keyword>
<comment type="catalytic activity">
    <reaction evidence="7 13 14">
        <text>2 H2O2 = O2 + 2 H2O</text>
        <dbReference type="Rhea" id="RHEA:20309"/>
        <dbReference type="ChEBI" id="CHEBI:15377"/>
        <dbReference type="ChEBI" id="CHEBI:15379"/>
        <dbReference type="ChEBI" id="CHEBI:16240"/>
        <dbReference type="EC" id="1.11.1.21"/>
    </reaction>
</comment>
<dbReference type="GeneID" id="75222398"/>
<evidence type="ECO:0000256" key="9">
    <source>
        <dbReference type="ARBA" id="ARBA00057360"/>
    </source>
</evidence>
<dbReference type="PROSITE" id="PS00435">
    <property type="entry name" value="PEROXIDASE_1"/>
    <property type="match status" value="1"/>
</dbReference>
<gene>
    <name evidence="13 17" type="primary">katG</name>
    <name evidence="17" type="ORF">EEQ99_18040</name>
</gene>
<evidence type="ECO:0000256" key="1">
    <source>
        <dbReference type="ARBA" id="ARBA00022559"/>
    </source>
</evidence>
<reference evidence="17 18" key="1">
    <citation type="journal article" date="2015" name="Int. J. Syst. Evol. Microbiol.">
        <title>Rhizobium anhuiense sp. nov., isolated from effective nodules of Vicia faba and Pisum sativum.</title>
        <authorList>
            <person name="Zhang Y.J."/>
            <person name="Zheng W.T."/>
            <person name="Everall I."/>
            <person name="Young J.P."/>
            <person name="Zhang X.X."/>
            <person name="Tian C.F."/>
            <person name="Sui X.H."/>
            <person name="Wang E.T."/>
            <person name="Chen W.X."/>
        </authorList>
    </citation>
    <scope>NUCLEOTIDE SEQUENCE [LARGE SCALE GENOMIC DNA]</scope>
    <source>
        <strain evidence="17 18">CCBAU 23252</strain>
    </source>
</reference>
<dbReference type="FunFam" id="1.10.420.10:FF:000004">
    <property type="entry name" value="Catalase-peroxidase"/>
    <property type="match status" value="1"/>
</dbReference>
<name>A0A432NKZ2_9HYPH</name>
<evidence type="ECO:0000313" key="17">
    <source>
        <dbReference type="EMBL" id="RUM00252.1"/>
    </source>
</evidence>
<evidence type="ECO:0000256" key="13">
    <source>
        <dbReference type="HAMAP-Rule" id="MF_01961"/>
    </source>
</evidence>
<keyword evidence="4 13" id="KW-0560">Oxidoreductase</keyword>
<dbReference type="InterPro" id="IPR019793">
    <property type="entry name" value="Peroxidases_heam-ligand_BS"/>
</dbReference>
<evidence type="ECO:0000256" key="2">
    <source>
        <dbReference type="ARBA" id="ARBA00022617"/>
    </source>
</evidence>
<dbReference type="InterPro" id="IPR019794">
    <property type="entry name" value="Peroxidases_AS"/>
</dbReference>
<dbReference type="GO" id="GO:0046872">
    <property type="term" value="F:metal ion binding"/>
    <property type="evidence" value="ECO:0007669"/>
    <property type="project" value="UniProtKB-KW"/>
</dbReference>
<dbReference type="RefSeq" id="WP_127430844.1">
    <property type="nucleotide sequence ID" value="NZ_BMFI01000007.1"/>
</dbReference>
<keyword evidence="1 13" id="KW-0575">Peroxidase</keyword>
<accession>A0A432NKZ2</accession>
<evidence type="ECO:0000256" key="8">
    <source>
        <dbReference type="ARBA" id="ARBA00051651"/>
    </source>
</evidence>
<protein>
    <recommendedName>
        <fullName evidence="12 13">Catalase-peroxidase</fullName>
        <shortName evidence="13">CP</shortName>
        <ecNumber evidence="11 13">1.11.1.21</ecNumber>
    </recommendedName>
    <alternativeName>
        <fullName evidence="13">Peroxidase/catalase</fullName>
    </alternativeName>
</protein>
<evidence type="ECO:0000256" key="10">
    <source>
        <dbReference type="ARBA" id="ARBA00060838"/>
    </source>
</evidence>
<comment type="catalytic activity">
    <reaction evidence="8 13 14">
        <text>H2O2 + AH2 = A + 2 H2O</text>
        <dbReference type="Rhea" id="RHEA:30275"/>
        <dbReference type="ChEBI" id="CHEBI:13193"/>
        <dbReference type="ChEBI" id="CHEBI:15377"/>
        <dbReference type="ChEBI" id="CHEBI:16240"/>
        <dbReference type="ChEBI" id="CHEBI:17499"/>
        <dbReference type="EC" id="1.11.1.21"/>
    </reaction>
</comment>
<comment type="caution">
    <text evidence="13">Lacks conserved residue(s) required for the propagation of feature annotation.</text>
</comment>
<dbReference type="Gene3D" id="1.10.520.10">
    <property type="match status" value="2"/>
</dbReference>
<dbReference type="InterPro" id="IPR000763">
    <property type="entry name" value="Catalase_peroxidase"/>
</dbReference>
<dbReference type="InterPro" id="IPR010255">
    <property type="entry name" value="Haem_peroxidase_sf"/>
</dbReference>
<dbReference type="PRINTS" id="PR00458">
    <property type="entry name" value="PEROXIDASE"/>
</dbReference>
<evidence type="ECO:0000256" key="3">
    <source>
        <dbReference type="ARBA" id="ARBA00022723"/>
    </source>
</evidence>
<dbReference type="NCBIfam" id="NF011635">
    <property type="entry name" value="PRK15061.1"/>
    <property type="match status" value="1"/>
</dbReference>
<dbReference type="PROSITE" id="PS50873">
    <property type="entry name" value="PEROXIDASE_4"/>
    <property type="match status" value="1"/>
</dbReference>
<dbReference type="PROSITE" id="PS00436">
    <property type="entry name" value="PEROXIDASE_2"/>
    <property type="match status" value="1"/>
</dbReference>
<evidence type="ECO:0000256" key="6">
    <source>
        <dbReference type="ARBA" id="ARBA00023324"/>
    </source>
</evidence>
<dbReference type="Proteomes" id="UP000273611">
    <property type="component" value="Unassembled WGS sequence"/>
</dbReference>
<evidence type="ECO:0000256" key="11">
    <source>
        <dbReference type="ARBA" id="ARBA00067012"/>
    </source>
</evidence>
<dbReference type="FunFam" id="1.10.520.10:FF:000002">
    <property type="entry name" value="Catalase-peroxidase"/>
    <property type="match status" value="1"/>
</dbReference>
<dbReference type="GO" id="GO:0042744">
    <property type="term" value="P:hydrogen peroxide catabolic process"/>
    <property type="evidence" value="ECO:0007669"/>
    <property type="project" value="UniProtKB-KW"/>
</dbReference>
<evidence type="ECO:0000256" key="14">
    <source>
        <dbReference type="RuleBase" id="RU003451"/>
    </source>
</evidence>
<comment type="caution">
    <text evidence="17">The sequence shown here is derived from an EMBL/GenBank/DDBJ whole genome shotgun (WGS) entry which is preliminary data.</text>
</comment>
<organism evidence="17 18">
    <name type="scientific">Rhizobium anhuiense</name>
    <dbReference type="NCBI Taxonomy" id="1184720"/>
    <lineage>
        <taxon>Bacteria</taxon>
        <taxon>Pseudomonadati</taxon>
        <taxon>Pseudomonadota</taxon>
        <taxon>Alphaproteobacteria</taxon>
        <taxon>Hyphomicrobiales</taxon>
        <taxon>Rhizobiaceae</taxon>
        <taxon>Rhizobium/Agrobacterium group</taxon>
        <taxon>Rhizobium</taxon>
    </lineage>
</organism>
<dbReference type="EC" id="1.11.1.21" evidence="11 13"/>
<dbReference type="NCBIfam" id="TIGR00198">
    <property type="entry name" value="cat_per_HPI"/>
    <property type="match status" value="1"/>
</dbReference>
<dbReference type="GO" id="GO:0004096">
    <property type="term" value="F:catalase activity"/>
    <property type="evidence" value="ECO:0007669"/>
    <property type="project" value="UniProtKB-UniRule"/>
</dbReference>
<feature type="site" description="Transition state stabilizer" evidence="13">
    <location>
        <position position="94"/>
    </location>
</feature>
<keyword evidence="2 13" id="KW-0349">Heme</keyword>
<feature type="cross-link" description="Tryptophyl-tyrosyl-methioninium (Tyr-Met) (with Trp-97)" evidence="13">
    <location>
        <begin position="219"/>
        <end position="245"/>
    </location>
</feature>
<evidence type="ECO:0000256" key="5">
    <source>
        <dbReference type="ARBA" id="ARBA00023004"/>
    </source>
</evidence>
<evidence type="ECO:0000313" key="18">
    <source>
        <dbReference type="Proteomes" id="UP000273611"/>
    </source>
</evidence>
<comment type="subunit">
    <text evidence="13">Homodimer or homotetramer.</text>
</comment>
<dbReference type="Gene3D" id="1.10.420.10">
    <property type="entry name" value="Peroxidase, domain 2"/>
    <property type="match status" value="2"/>
</dbReference>
<dbReference type="AlphaFoldDB" id="A0A432NKZ2"/>
<comment type="cofactor">
    <cofactor evidence="13">
        <name>heme b</name>
        <dbReference type="ChEBI" id="CHEBI:60344"/>
    </cofactor>
    <text evidence="13">Binds 1 heme b (iron(II)-protoporphyrin IX) group per dimer.</text>
</comment>
<sequence length="729" mass="79875">MDNPTDSAGKCPVAHTHKAPTARTNRDWWPNQLNVQILHHNSGRADPLGQAFDYAEEFKKLDLDGLKKDLQALMTDSQDWWPADFGHYGGLFIRMAWHSAGTYRITDGRGGAGQGQQRFAPLNSWPDNANLDKARRLLWPIKQKYGNRISWADLLILTGNVALESMGFKTFGFAGGRADVWEPEELYWGPEGTWLGDERYSGERELAEPLGAVQMGLIYVNPEGPGGNSDPLSSARDIRETFARMAMNDEETVALIAGGHTFGKTHGAGDPSLIGPEPEGGAIEDQGLGWKSSFGTGVGKDAITAGLEVTWSQTPTKWSNYFFENLFAFEWELTTSPAGAKQWQAKNAEASIPDAYDASKRHLPTMLTSDLALRFDPAYEKISRRFLENPDQFADAFARAWFKLTHRDMGPKVRYLGPEVPAEDLIWQDVIPAVDHPLVDDKDIADLKEKVLATGLTVQELVSTAWASASTFRGSDKRGGANGARIRLAPQKDWDANQPAQLAKVLGVLEGIQKDFNAAQTGAKKISLADLIVLAGAAGVEKAAAAGGNAVSVPFTPGRMDASEAQTDAHSFAALEPRIDGFRNYVNDKRHQFMKPEEALVDRAQLLTLTGPEMTVLVGGLRVLKAGSPEHGVFTSRPETLTNDFFVNLLDMGTQWVPLAGKEGVYEGRDRKTGAAKWTGTRVDLIFGSHSQLRAFAEVYGQADAKGKFVKDFVAAWTKVMNADRFDHV</sequence>
<dbReference type="CDD" id="cd08200">
    <property type="entry name" value="catalase_peroxidase_2"/>
    <property type="match status" value="1"/>
</dbReference>
<comment type="PTM">
    <text evidence="13">Formation of the three residue Trp-Tyr-Met cross-link is important for the catalase, but not the peroxidase activity of the enzyme.</text>
</comment>
<evidence type="ECO:0000256" key="4">
    <source>
        <dbReference type="ARBA" id="ARBA00023002"/>
    </source>
</evidence>
<dbReference type="Pfam" id="PF00141">
    <property type="entry name" value="peroxidase"/>
    <property type="match status" value="2"/>
</dbReference>
<evidence type="ECO:0000259" key="16">
    <source>
        <dbReference type="PROSITE" id="PS50873"/>
    </source>
</evidence>
<dbReference type="PANTHER" id="PTHR30555:SF0">
    <property type="entry name" value="CATALASE-PEROXIDASE"/>
    <property type="match status" value="1"/>
</dbReference>
<dbReference type="FunFam" id="1.10.420.10:FF:000002">
    <property type="entry name" value="Catalase-peroxidase"/>
    <property type="match status" value="1"/>
</dbReference>
<proteinExistence type="inferred from homology"/>